<dbReference type="GO" id="GO:0005886">
    <property type="term" value="C:plasma membrane"/>
    <property type="evidence" value="ECO:0007669"/>
    <property type="project" value="UniProtKB-SubCell"/>
</dbReference>
<dbReference type="SUPFAM" id="SSF81342">
    <property type="entry name" value="Transmembrane di-heme cytochromes"/>
    <property type="match status" value="1"/>
</dbReference>
<feature type="transmembrane region" description="Helical" evidence="12">
    <location>
        <begin position="72"/>
        <end position="92"/>
    </location>
</feature>
<evidence type="ECO:0000256" key="10">
    <source>
        <dbReference type="ARBA" id="ARBA00023004"/>
    </source>
</evidence>
<keyword evidence="3" id="KW-0813">Transport</keyword>
<feature type="transmembrane region" description="Helical" evidence="12">
    <location>
        <begin position="32"/>
        <end position="52"/>
    </location>
</feature>
<evidence type="ECO:0000256" key="3">
    <source>
        <dbReference type="ARBA" id="ARBA00022448"/>
    </source>
</evidence>
<evidence type="ECO:0000256" key="1">
    <source>
        <dbReference type="ARBA" id="ARBA00004651"/>
    </source>
</evidence>
<dbReference type="PANTHER" id="PTHR30485:SF0">
    <property type="entry name" value="NI_FE-HYDROGENASE 1 B-TYPE CYTOCHROME SUBUNIT-RELATED"/>
    <property type="match status" value="1"/>
</dbReference>
<evidence type="ECO:0000313" key="14">
    <source>
        <dbReference type="EMBL" id="MBB4248529.1"/>
    </source>
</evidence>
<protein>
    <submittedName>
        <fullName evidence="14">Ni/Fe-hydrogenase 1 B-type cytochrome subunit</fullName>
    </submittedName>
</protein>
<dbReference type="NCBIfam" id="TIGR02125">
    <property type="entry name" value="CytB-hydogenase"/>
    <property type="match status" value="1"/>
</dbReference>
<comment type="similarity">
    <text evidence="2">Belongs to the HupC/HyaC/HydC family.</text>
</comment>
<comment type="caution">
    <text evidence="14">The sequence shown here is derived from an EMBL/GenBank/DDBJ whole genome shotgun (WGS) entry which is preliminary data.</text>
</comment>
<dbReference type="AlphaFoldDB" id="A0A840GK56"/>
<dbReference type="FunFam" id="1.20.950.20:FF:000003">
    <property type="entry name" value="Ni/Fe-hydrogenase 1 b-type cytochrome subunit"/>
    <property type="match status" value="1"/>
</dbReference>
<feature type="transmembrane region" description="Helical" evidence="12">
    <location>
        <begin position="143"/>
        <end position="164"/>
    </location>
</feature>
<dbReference type="InterPro" id="IPR000516">
    <property type="entry name" value="Ni-dep_Hydgase_cyt-B"/>
</dbReference>
<reference evidence="14 15" key="1">
    <citation type="submission" date="2020-08" db="EMBL/GenBank/DDBJ databases">
        <title>Genome sequencing of Purple Non-Sulfur Bacteria from various extreme environments.</title>
        <authorList>
            <person name="Mayer M."/>
        </authorList>
    </citation>
    <scope>NUCLEOTIDE SEQUENCE [LARGE SCALE GENOMIC DNA]</scope>
    <source>
        <strain evidence="14 15">2761</strain>
    </source>
</reference>
<dbReference type="GO" id="GO:0022904">
    <property type="term" value="P:respiratory electron transport chain"/>
    <property type="evidence" value="ECO:0007669"/>
    <property type="project" value="InterPro"/>
</dbReference>
<keyword evidence="8" id="KW-0249">Electron transport</keyword>
<dbReference type="PROSITE" id="PS00883">
    <property type="entry name" value="NI_HGENASE_CYTB_2"/>
    <property type="match status" value="1"/>
</dbReference>
<dbReference type="PANTHER" id="PTHR30485">
    <property type="entry name" value="NI/FE-HYDROGENASE 1 B-TYPE CYTOCHROME SUBUNIT"/>
    <property type="match status" value="1"/>
</dbReference>
<evidence type="ECO:0000256" key="4">
    <source>
        <dbReference type="ARBA" id="ARBA00022475"/>
    </source>
</evidence>
<keyword evidence="7" id="KW-0479">Metal-binding</keyword>
<keyword evidence="6 12" id="KW-0812">Transmembrane</keyword>
<feature type="domain" description="Cytochrome b561 bacterial/Ni-hydrogenase" evidence="13">
    <location>
        <begin position="26"/>
        <end position="231"/>
    </location>
</feature>
<evidence type="ECO:0000256" key="8">
    <source>
        <dbReference type="ARBA" id="ARBA00022982"/>
    </source>
</evidence>
<dbReference type="InterPro" id="IPR011577">
    <property type="entry name" value="Cyt_b561_bac/Ni-Hgenase"/>
</dbReference>
<keyword evidence="11 12" id="KW-0472">Membrane</keyword>
<dbReference type="InterPro" id="IPR016174">
    <property type="entry name" value="Di-haem_cyt_TM"/>
</dbReference>
<keyword evidence="4" id="KW-1003">Cell membrane</keyword>
<proteinExistence type="inferred from homology"/>
<accession>A0A840GK56</accession>
<organism evidence="14 15">
    <name type="scientific">Rhodocyclus tenuis</name>
    <name type="common">Rhodospirillum tenue</name>
    <dbReference type="NCBI Taxonomy" id="1066"/>
    <lineage>
        <taxon>Bacteria</taxon>
        <taxon>Pseudomonadati</taxon>
        <taxon>Pseudomonadota</taxon>
        <taxon>Betaproteobacteria</taxon>
        <taxon>Rhodocyclales</taxon>
        <taxon>Rhodocyclaceae</taxon>
        <taxon>Rhodocyclus</taxon>
    </lineage>
</organism>
<keyword evidence="9 12" id="KW-1133">Transmembrane helix</keyword>
<evidence type="ECO:0000256" key="12">
    <source>
        <dbReference type="SAM" id="Phobius"/>
    </source>
</evidence>
<evidence type="ECO:0000256" key="2">
    <source>
        <dbReference type="ARBA" id="ARBA00008622"/>
    </source>
</evidence>
<dbReference type="Proteomes" id="UP000587070">
    <property type="component" value="Unassembled WGS sequence"/>
</dbReference>
<evidence type="ECO:0000256" key="5">
    <source>
        <dbReference type="ARBA" id="ARBA00022617"/>
    </source>
</evidence>
<dbReference type="GO" id="GO:0009055">
    <property type="term" value="F:electron transfer activity"/>
    <property type="evidence" value="ECO:0007669"/>
    <property type="project" value="InterPro"/>
</dbReference>
<evidence type="ECO:0000313" key="15">
    <source>
        <dbReference type="Proteomes" id="UP000587070"/>
    </source>
</evidence>
<comment type="subcellular location">
    <subcellularLocation>
        <location evidence="1">Cell membrane</location>
        <topology evidence="1">Multi-pass membrane protein</topology>
    </subcellularLocation>
</comment>
<keyword evidence="10" id="KW-0408">Iron</keyword>
<name>A0A840GK56_RHOTE</name>
<evidence type="ECO:0000256" key="11">
    <source>
        <dbReference type="ARBA" id="ARBA00023136"/>
    </source>
</evidence>
<keyword evidence="15" id="KW-1185">Reference proteome</keyword>
<evidence type="ECO:0000259" key="13">
    <source>
        <dbReference type="Pfam" id="PF01292"/>
    </source>
</evidence>
<dbReference type="RefSeq" id="WP_228273696.1">
    <property type="nucleotide sequence ID" value="NZ_JACIGE010000011.1"/>
</dbReference>
<evidence type="ECO:0000256" key="7">
    <source>
        <dbReference type="ARBA" id="ARBA00022723"/>
    </source>
</evidence>
<dbReference type="Gene3D" id="1.20.950.20">
    <property type="entry name" value="Transmembrane di-heme cytochromes, Chain C"/>
    <property type="match status" value="1"/>
</dbReference>
<dbReference type="Pfam" id="PF01292">
    <property type="entry name" value="Ni_hydr_CYTB"/>
    <property type="match status" value="1"/>
</dbReference>
<dbReference type="GO" id="GO:0005506">
    <property type="term" value="F:iron ion binding"/>
    <property type="evidence" value="ECO:0007669"/>
    <property type="project" value="InterPro"/>
</dbReference>
<dbReference type="PRINTS" id="PR00161">
    <property type="entry name" value="NIHGNASECYTB"/>
</dbReference>
<evidence type="ECO:0000256" key="9">
    <source>
        <dbReference type="ARBA" id="ARBA00022989"/>
    </source>
</evidence>
<dbReference type="EMBL" id="JACIGE010000011">
    <property type="protein sequence ID" value="MBB4248529.1"/>
    <property type="molecule type" value="Genomic_DNA"/>
</dbReference>
<feature type="transmembrane region" description="Helical" evidence="12">
    <location>
        <begin position="194"/>
        <end position="214"/>
    </location>
</feature>
<keyword evidence="5" id="KW-0349">Heme</keyword>
<dbReference type="GO" id="GO:0020037">
    <property type="term" value="F:heme binding"/>
    <property type="evidence" value="ECO:0007669"/>
    <property type="project" value="TreeGrafter"/>
</dbReference>
<sequence length="237" mass="27572">MTMYVEREFKGPKIADGKTVISYYIYEAPLRLWHWLNALFIVVLGVTGYLIANPMPSVPGEASDSFWMGYIRFAHFAAAYCFAIALLGRVYWAFVGNQYSKQLFLFPFWDLQWWKEVMFELRWYLFLEPDPKKYLGHNPMAQFSMFFAFTLGAPYMIITGFALYSEGAGVGSWQDKLFGWVIPLLGGSQNLHTWHHIGLWAFVIFVILHIYAAVREDIMSRQTLISTIISGYRMFKD</sequence>
<evidence type="ECO:0000256" key="6">
    <source>
        <dbReference type="ARBA" id="ARBA00022692"/>
    </source>
</evidence>
<gene>
    <name evidence="14" type="ORF">GGD90_002921</name>
</gene>
<dbReference type="InterPro" id="IPR051542">
    <property type="entry name" value="Hydrogenase_cytochrome"/>
</dbReference>